<evidence type="ECO:0008006" key="4">
    <source>
        <dbReference type="Google" id="ProtNLM"/>
    </source>
</evidence>
<accession>A0A255YUX7</accession>
<keyword evidence="1" id="KW-0812">Transmembrane</keyword>
<protein>
    <recommendedName>
        <fullName evidence="4">DUF4129 domain-containing protein</fullName>
    </recommendedName>
</protein>
<proteinExistence type="predicted"/>
<keyword evidence="3" id="KW-1185">Reference proteome</keyword>
<evidence type="ECO:0000313" key="2">
    <source>
        <dbReference type="EMBL" id="OYQ33012.1"/>
    </source>
</evidence>
<comment type="caution">
    <text evidence="2">The sequence shown here is derived from an EMBL/GenBank/DDBJ whole genome shotgun (WGS) entry which is preliminary data.</text>
</comment>
<evidence type="ECO:0000256" key="1">
    <source>
        <dbReference type="SAM" id="Phobius"/>
    </source>
</evidence>
<dbReference type="AlphaFoldDB" id="A0A255YUX7"/>
<gene>
    <name evidence="2" type="ORF">CHU92_13915</name>
</gene>
<feature type="transmembrane region" description="Helical" evidence="1">
    <location>
        <begin position="104"/>
        <end position="125"/>
    </location>
</feature>
<dbReference type="EMBL" id="NOXV01000302">
    <property type="protein sequence ID" value="OYQ33012.1"/>
    <property type="molecule type" value="Genomic_DNA"/>
</dbReference>
<name>A0A255YUX7_9FLAO</name>
<dbReference type="Proteomes" id="UP000216605">
    <property type="component" value="Unassembled WGS sequence"/>
</dbReference>
<sequence length="254" mass="29578">MLFFAPALITAQDSGNMIIDADTTATVNFLTEDKSANATVPSDTLVAYTPKRFESGFKTKYKGEEFIYELKPQAKTNWQRFLDWLSKVLNDIFSFGNSATNTPAYAIIVRILLGLLLLFVVYLIVKAIVNKEGSFRIFGRSGKKISVQNVTEGDIHQMDFRQLIESTKQKQDYRLGVRYYYLWLLKKLSNREIIDWHWDKTNTDYRYEIKDAGLRKDFEYLSYLYDYSWYGEFPINELAFGKAEKAFLKTINTL</sequence>
<keyword evidence="1" id="KW-1133">Transmembrane helix</keyword>
<organism evidence="2 3">
    <name type="scientific">Flavobacterium cyanobacteriorum</name>
    <dbReference type="NCBI Taxonomy" id="2022802"/>
    <lineage>
        <taxon>Bacteria</taxon>
        <taxon>Pseudomonadati</taxon>
        <taxon>Bacteroidota</taxon>
        <taxon>Flavobacteriia</taxon>
        <taxon>Flavobacteriales</taxon>
        <taxon>Flavobacteriaceae</taxon>
        <taxon>Flavobacterium</taxon>
    </lineage>
</organism>
<keyword evidence="1" id="KW-0472">Membrane</keyword>
<evidence type="ECO:0000313" key="3">
    <source>
        <dbReference type="Proteomes" id="UP000216605"/>
    </source>
</evidence>
<reference evidence="2 3" key="1">
    <citation type="submission" date="2017-07" db="EMBL/GenBank/DDBJ databases">
        <title>Flavobacterium cyanobacteriorum sp. nov., isolated from cyanobacterial aggregates in a eutrophic lake.</title>
        <authorList>
            <person name="Cai H."/>
        </authorList>
    </citation>
    <scope>NUCLEOTIDE SEQUENCE [LARGE SCALE GENOMIC DNA]</scope>
    <source>
        <strain evidence="2 3">TH021</strain>
    </source>
</reference>